<evidence type="ECO:0000313" key="1">
    <source>
        <dbReference type="EMBL" id="KAL3612437.1"/>
    </source>
</evidence>
<sequence length="99" mass="10990">MAMEEELDSFNLIGFRASLEHIAGHAVALRVQRSQFRFFQFNFLLLLGLSFMISDCCVTYFLWNLLGSASAASTALALAIVLSCWHLHDYGGDIAAKTN</sequence>
<dbReference type="Proteomes" id="UP000309997">
    <property type="component" value="Unassembled WGS sequence"/>
</dbReference>
<keyword evidence="2" id="KW-1185">Reference proteome</keyword>
<reference evidence="1 2" key="1">
    <citation type="journal article" date="2024" name="Plant Biotechnol. J.">
        <title>Genome and CRISPR/Cas9 system of a widespread forest tree (Populus alba) in the world.</title>
        <authorList>
            <person name="Liu Y.J."/>
            <person name="Jiang P.F."/>
            <person name="Han X.M."/>
            <person name="Li X.Y."/>
            <person name="Wang H.M."/>
            <person name="Wang Y.J."/>
            <person name="Wang X.X."/>
            <person name="Zeng Q.Y."/>
        </authorList>
    </citation>
    <scope>NUCLEOTIDE SEQUENCE [LARGE SCALE GENOMIC DNA]</scope>
    <source>
        <strain evidence="2">cv. PAL-ZL1</strain>
    </source>
</reference>
<proteinExistence type="predicted"/>
<accession>A0ACC4D4C3</accession>
<name>A0ACC4D4C3_POPAL</name>
<gene>
    <name evidence="1" type="ORF">D5086_003457</name>
</gene>
<evidence type="ECO:0000313" key="2">
    <source>
        <dbReference type="Proteomes" id="UP000309997"/>
    </source>
</evidence>
<dbReference type="EMBL" id="RCHU02000001">
    <property type="protein sequence ID" value="KAL3612437.1"/>
    <property type="molecule type" value="Genomic_DNA"/>
</dbReference>
<organism evidence="1 2">
    <name type="scientific">Populus alba</name>
    <name type="common">White poplar</name>
    <dbReference type="NCBI Taxonomy" id="43335"/>
    <lineage>
        <taxon>Eukaryota</taxon>
        <taxon>Viridiplantae</taxon>
        <taxon>Streptophyta</taxon>
        <taxon>Embryophyta</taxon>
        <taxon>Tracheophyta</taxon>
        <taxon>Spermatophyta</taxon>
        <taxon>Magnoliopsida</taxon>
        <taxon>eudicotyledons</taxon>
        <taxon>Gunneridae</taxon>
        <taxon>Pentapetalae</taxon>
        <taxon>rosids</taxon>
        <taxon>fabids</taxon>
        <taxon>Malpighiales</taxon>
        <taxon>Salicaceae</taxon>
        <taxon>Saliceae</taxon>
        <taxon>Populus</taxon>
    </lineage>
</organism>
<protein>
    <submittedName>
        <fullName evidence="1">Uncharacterized protein</fullName>
    </submittedName>
</protein>
<comment type="caution">
    <text evidence="1">The sequence shown here is derived from an EMBL/GenBank/DDBJ whole genome shotgun (WGS) entry which is preliminary data.</text>
</comment>